<keyword evidence="2" id="KW-1185">Reference proteome</keyword>
<gene>
    <name evidence="1" type="ORF">DKZ56_12890</name>
</gene>
<reference evidence="1 2" key="1">
    <citation type="submission" date="2019-02" db="EMBL/GenBank/DDBJ databases">
        <title>Ureibacillus thermophilus.</title>
        <authorList>
            <person name="Sunny J.S."/>
            <person name="Natarajan A."/>
            <person name="Saleena L.M."/>
        </authorList>
    </citation>
    <scope>NUCLEOTIDE SEQUENCE [LARGE SCALE GENOMIC DNA]</scope>
    <source>
        <strain evidence="1 2">LM102</strain>
    </source>
</reference>
<evidence type="ECO:0000313" key="1">
    <source>
        <dbReference type="EMBL" id="QBK26666.1"/>
    </source>
</evidence>
<dbReference type="EMBL" id="CP036528">
    <property type="protein sequence ID" value="QBK26666.1"/>
    <property type="molecule type" value="Genomic_DNA"/>
</dbReference>
<proteinExistence type="predicted"/>
<evidence type="ECO:0000313" key="2">
    <source>
        <dbReference type="Proteomes" id="UP000291151"/>
    </source>
</evidence>
<dbReference type="RefSeq" id="WP_208650353.1">
    <property type="nucleotide sequence ID" value="NZ_CP036528.1"/>
</dbReference>
<name>A0A4P6UWM3_9BACL</name>
<dbReference type="Proteomes" id="UP000291151">
    <property type="component" value="Chromosome"/>
</dbReference>
<sequence>MIDESIYQLEQEILPHKAANAKLMIQQKEGVDFPEFKNDIEMRLYISSLKDSSYVEQHLVNIIY</sequence>
<dbReference type="AlphaFoldDB" id="A0A4P6UWM3"/>
<accession>A0A4P6UWM3</accession>
<protein>
    <submittedName>
        <fullName evidence="1">Uncharacterized protein</fullName>
    </submittedName>
</protein>
<organism evidence="1 2">
    <name type="scientific">Ureibacillus thermophilus</name>
    <dbReference type="NCBI Taxonomy" id="367743"/>
    <lineage>
        <taxon>Bacteria</taxon>
        <taxon>Bacillati</taxon>
        <taxon>Bacillota</taxon>
        <taxon>Bacilli</taxon>
        <taxon>Bacillales</taxon>
        <taxon>Caryophanaceae</taxon>
        <taxon>Ureibacillus</taxon>
    </lineage>
</organism>
<dbReference type="KEGG" id="uth:DKZ56_12890"/>